<dbReference type="InterPro" id="IPR004358">
    <property type="entry name" value="Sig_transdc_His_kin-like_C"/>
</dbReference>
<evidence type="ECO:0000256" key="2">
    <source>
        <dbReference type="ARBA" id="ARBA00012438"/>
    </source>
</evidence>
<evidence type="ECO:0000259" key="3">
    <source>
        <dbReference type="PROSITE" id="PS50042"/>
    </source>
</evidence>
<dbReference type="InterPro" id="IPR003594">
    <property type="entry name" value="HATPase_dom"/>
</dbReference>
<dbReference type="InterPro" id="IPR000595">
    <property type="entry name" value="cNMP-bd_dom"/>
</dbReference>
<comment type="caution">
    <text evidence="5">The sequence shown here is derived from an EMBL/GenBank/DDBJ whole genome shotgun (WGS) entry which is preliminary data.</text>
</comment>
<dbReference type="InterPro" id="IPR014710">
    <property type="entry name" value="RmlC-like_jellyroll"/>
</dbReference>
<comment type="catalytic activity">
    <reaction evidence="1">
        <text>ATP + protein L-histidine = ADP + protein N-phospho-L-histidine.</text>
        <dbReference type="EC" id="2.7.13.3"/>
    </reaction>
</comment>
<dbReference type="Proteomes" id="UP000613030">
    <property type="component" value="Unassembled WGS sequence"/>
</dbReference>
<dbReference type="PANTHER" id="PTHR43065">
    <property type="entry name" value="SENSOR HISTIDINE KINASE"/>
    <property type="match status" value="1"/>
</dbReference>
<protein>
    <recommendedName>
        <fullName evidence="2">histidine kinase</fullName>
        <ecNumber evidence="2">2.7.13.3</ecNumber>
    </recommendedName>
</protein>
<dbReference type="EC" id="2.7.13.3" evidence="2"/>
<dbReference type="EMBL" id="JAERRB010000003">
    <property type="protein sequence ID" value="MBL0742003.1"/>
    <property type="molecule type" value="Genomic_DNA"/>
</dbReference>
<organism evidence="5 6">
    <name type="scientific">Chryseolinea lacunae</name>
    <dbReference type="NCBI Taxonomy" id="2801331"/>
    <lineage>
        <taxon>Bacteria</taxon>
        <taxon>Pseudomonadati</taxon>
        <taxon>Bacteroidota</taxon>
        <taxon>Cytophagia</taxon>
        <taxon>Cytophagales</taxon>
        <taxon>Fulvivirgaceae</taxon>
        <taxon>Chryseolinea</taxon>
    </lineage>
</organism>
<sequence>MLTKEEIFSQLKMVPEFKNLPPGDLMWLAERGATEEYADGTKIFKAGDPMEELRILFKGAVDFYLEQNGSLQFYDVMEPYEMTGRLPYSRMKGAAGHGIARGVTVSFQLHSRHFQELVRDHYGLTEVLVHAMTDRVREFTRVQQQNDKMVALGKLSAGLAHELNNPSAAVVRGAQELKKHLSNLPKHFKGVIKIKATDEIVDTVNDLVVAKINSPQALLSLSSKTEKEDALLAWLEDNGIEDAYLMTETFSDFGFTLDDFEKLGTILRPEDKNAVINWLHQVLTTERLVHEIEEASRRINNLVSSIKSYTHMDQAPEKEPADVHEGIKSTVMVLNHKFKKNRVQLVCKFADVLPKAKIYVSSMNQVWMNIIDNALDALEGQEDGKIEIQTEVDREFIVVTITDNGPGVPKEIQDKIFDAFYTTKAIGKGTGLGLEMVRQIIHRHKGDVKLKSEPGRTSFEVCFPIG</sequence>
<accession>A0ABS1KS34</accession>
<reference evidence="5 6" key="1">
    <citation type="submission" date="2021-01" db="EMBL/GenBank/DDBJ databases">
        <title>Chryseolinea sp. Jin1 Genome sequencing and assembly.</title>
        <authorList>
            <person name="Kim I."/>
        </authorList>
    </citation>
    <scope>NUCLEOTIDE SEQUENCE [LARGE SCALE GENOMIC DNA]</scope>
    <source>
        <strain evidence="5 6">Jin1</strain>
    </source>
</reference>
<name>A0ABS1KS34_9BACT</name>
<evidence type="ECO:0000313" key="6">
    <source>
        <dbReference type="Proteomes" id="UP000613030"/>
    </source>
</evidence>
<dbReference type="SUPFAM" id="SSF55874">
    <property type="entry name" value="ATPase domain of HSP90 chaperone/DNA topoisomerase II/histidine kinase"/>
    <property type="match status" value="1"/>
</dbReference>
<dbReference type="PRINTS" id="PR00344">
    <property type="entry name" value="BCTRLSENSOR"/>
</dbReference>
<evidence type="ECO:0000259" key="4">
    <source>
        <dbReference type="PROSITE" id="PS50109"/>
    </source>
</evidence>
<proteinExistence type="predicted"/>
<dbReference type="Gene3D" id="2.60.120.10">
    <property type="entry name" value="Jelly Rolls"/>
    <property type="match status" value="1"/>
</dbReference>
<dbReference type="InterPro" id="IPR018490">
    <property type="entry name" value="cNMP-bd_dom_sf"/>
</dbReference>
<dbReference type="InterPro" id="IPR005467">
    <property type="entry name" value="His_kinase_dom"/>
</dbReference>
<dbReference type="SUPFAM" id="SSF51206">
    <property type="entry name" value="cAMP-binding domain-like"/>
    <property type="match status" value="1"/>
</dbReference>
<dbReference type="SMART" id="SM00387">
    <property type="entry name" value="HATPase_c"/>
    <property type="match status" value="1"/>
</dbReference>
<dbReference type="PROSITE" id="PS50109">
    <property type="entry name" value="HIS_KIN"/>
    <property type="match status" value="1"/>
</dbReference>
<dbReference type="RefSeq" id="WP_202009713.1">
    <property type="nucleotide sequence ID" value="NZ_JAERRB010000003.1"/>
</dbReference>
<feature type="domain" description="Histidine kinase" evidence="4">
    <location>
        <begin position="286"/>
        <end position="466"/>
    </location>
</feature>
<dbReference type="Gene3D" id="3.30.565.10">
    <property type="entry name" value="Histidine kinase-like ATPase, C-terminal domain"/>
    <property type="match status" value="1"/>
</dbReference>
<dbReference type="PROSITE" id="PS50042">
    <property type="entry name" value="CNMP_BINDING_3"/>
    <property type="match status" value="1"/>
</dbReference>
<dbReference type="Pfam" id="PF02518">
    <property type="entry name" value="HATPase_c"/>
    <property type="match status" value="1"/>
</dbReference>
<dbReference type="PANTHER" id="PTHR43065:SF48">
    <property type="entry name" value="HISTIDINE KINASE"/>
    <property type="match status" value="1"/>
</dbReference>
<dbReference type="Gene3D" id="1.10.287.130">
    <property type="match status" value="1"/>
</dbReference>
<gene>
    <name evidence="5" type="ORF">JI741_12285</name>
</gene>
<dbReference type="CDD" id="cd00038">
    <property type="entry name" value="CAP_ED"/>
    <property type="match status" value="1"/>
</dbReference>
<feature type="domain" description="Cyclic nucleotide-binding" evidence="3">
    <location>
        <begin position="16"/>
        <end position="118"/>
    </location>
</feature>
<dbReference type="InterPro" id="IPR036890">
    <property type="entry name" value="HATPase_C_sf"/>
</dbReference>
<evidence type="ECO:0000313" key="5">
    <source>
        <dbReference type="EMBL" id="MBL0742003.1"/>
    </source>
</evidence>
<evidence type="ECO:0000256" key="1">
    <source>
        <dbReference type="ARBA" id="ARBA00000085"/>
    </source>
</evidence>
<keyword evidence="6" id="KW-1185">Reference proteome</keyword>